<reference evidence="2" key="1">
    <citation type="submission" date="2016-10" db="EMBL/GenBank/DDBJ databases">
        <authorList>
            <person name="Varghese N."/>
            <person name="Submissions S."/>
        </authorList>
    </citation>
    <scope>NUCLEOTIDE SEQUENCE [LARGE SCALE GENOMIC DNA]</scope>
    <source>
        <strain evidence="2">ATCC 700379</strain>
    </source>
</reference>
<dbReference type="OrthoDB" id="13625at2"/>
<dbReference type="Pfam" id="PF02566">
    <property type="entry name" value="OsmC"/>
    <property type="match status" value="1"/>
</dbReference>
<dbReference type="PANTHER" id="PTHR34352:SF1">
    <property type="entry name" value="PROTEIN YHFA"/>
    <property type="match status" value="1"/>
</dbReference>
<sequence length="124" mass="14323">MELIQEADTLELVHEHGNWSLSRETGFSPVQLLTASAAACSTYVFEKLLDERGIPYEMKNVSFNYQLGVYYPNPIGKIDVHFFIKANQRVREEIEHVFYQIAENCPIIQSLHPHIKINESIVFI</sequence>
<organism evidence="1 2">
    <name type="scientific">Sporolactobacillus nakayamae</name>
    <dbReference type="NCBI Taxonomy" id="269670"/>
    <lineage>
        <taxon>Bacteria</taxon>
        <taxon>Bacillati</taxon>
        <taxon>Bacillota</taxon>
        <taxon>Bacilli</taxon>
        <taxon>Bacillales</taxon>
        <taxon>Sporolactobacillaceae</taxon>
        <taxon>Sporolactobacillus</taxon>
    </lineage>
</organism>
<dbReference type="PANTHER" id="PTHR34352">
    <property type="entry name" value="PROTEIN YHFA"/>
    <property type="match status" value="1"/>
</dbReference>
<dbReference type="SUPFAM" id="SSF82784">
    <property type="entry name" value="OsmC-like"/>
    <property type="match status" value="1"/>
</dbReference>
<dbReference type="InterPro" id="IPR036102">
    <property type="entry name" value="OsmC/Ohrsf"/>
</dbReference>
<dbReference type="STRING" id="269670.SAMN02982927_02045"/>
<proteinExistence type="predicted"/>
<dbReference type="InterPro" id="IPR003718">
    <property type="entry name" value="OsmC/Ohr_fam"/>
</dbReference>
<dbReference type="Proteomes" id="UP000198752">
    <property type="component" value="Unassembled WGS sequence"/>
</dbReference>
<keyword evidence="2" id="KW-1185">Reference proteome</keyword>
<protein>
    <submittedName>
        <fullName evidence="1">Uncharacterized OsmC-related protein</fullName>
    </submittedName>
</protein>
<accession>A0A1I2SSR5</accession>
<dbReference type="Gene3D" id="3.30.300.20">
    <property type="match status" value="1"/>
</dbReference>
<gene>
    <name evidence="1" type="ORF">SAMN02982927_02045</name>
</gene>
<evidence type="ECO:0000313" key="1">
    <source>
        <dbReference type="EMBL" id="SFG55885.1"/>
    </source>
</evidence>
<dbReference type="AlphaFoldDB" id="A0A1I2SSR5"/>
<dbReference type="EMBL" id="FOOY01000013">
    <property type="protein sequence ID" value="SFG55885.1"/>
    <property type="molecule type" value="Genomic_DNA"/>
</dbReference>
<dbReference type="RefSeq" id="WP_093672620.1">
    <property type="nucleotide sequence ID" value="NZ_FOOY01000013.1"/>
</dbReference>
<name>A0A1I2SSR5_9BACL</name>
<dbReference type="InterPro" id="IPR015946">
    <property type="entry name" value="KH_dom-like_a/b"/>
</dbReference>
<evidence type="ECO:0000313" key="2">
    <source>
        <dbReference type="Proteomes" id="UP000198752"/>
    </source>
</evidence>